<sequence>MYVRIEFGQPKARYFAKYQQEDANVNGRNGLSYACFFAFVAVTLSLMKEERNESEVRSSGHVARLNFALNVKLRLNLS</sequence>
<dbReference type="InParanoid" id="A0A409WJE6"/>
<dbReference type="EMBL" id="NHYD01003411">
    <property type="protein sequence ID" value="PPQ78653.1"/>
    <property type="molecule type" value="Genomic_DNA"/>
</dbReference>
<dbReference type="Proteomes" id="UP000283269">
    <property type="component" value="Unassembled WGS sequence"/>
</dbReference>
<keyword evidence="2" id="KW-1185">Reference proteome</keyword>
<accession>A0A409WJE6</accession>
<organism evidence="1 2">
    <name type="scientific">Psilocybe cyanescens</name>
    <dbReference type="NCBI Taxonomy" id="93625"/>
    <lineage>
        <taxon>Eukaryota</taxon>
        <taxon>Fungi</taxon>
        <taxon>Dikarya</taxon>
        <taxon>Basidiomycota</taxon>
        <taxon>Agaricomycotina</taxon>
        <taxon>Agaricomycetes</taxon>
        <taxon>Agaricomycetidae</taxon>
        <taxon>Agaricales</taxon>
        <taxon>Agaricineae</taxon>
        <taxon>Strophariaceae</taxon>
        <taxon>Psilocybe</taxon>
    </lineage>
</organism>
<dbReference type="AlphaFoldDB" id="A0A409WJE6"/>
<name>A0A409WJE6_PSICY</name>
<reference evidence="1 2" key="1">
    <citation type="journal article" date="2018" name="Evol. Lett.">
        <title>Horizontal gene cluster transfer increased hallucinogenic mushroom diversity.</title>
        <authorList>
            <person name="Reynolds H.T."/>
            <person name="Vijayakumar V."/>
            <person name="Gluck-Thaler E."/>
            <person name="Korotkin H.B."/>
            <person name="Matheny P.B."/>
            <person name="Slot J.C."/>
        </authorList>
    </citation>
    <scope>NUCLEOTIDE SEQUENCE [LARGE SCALE GENOMIC DNA]</scope>
    <source>
        <strain evidence="1 2">2631</strain>
    </source>
</reference>
<evidence type="ECO:0000313" key="2">
    <source>
        <dbReference type="Proteomes" id="UP000283269"/>
    </source>
</evidence>
<protein>
    <submittedName>
        <fullName evidence="1">Uncharacterized protein</fullName>
    </submittedName>
</protein>
<evidence type="ECO:0000313" key="1">
    <source>
        <dbReference type="EMBL" id="PPQ78653.1"/>
    </source>
</evidence>
<proteinExistence type="predicted"/>
<comment type="caution">
    <text evidence="1">The sequence shown here is derived from an EMBL/GenBank/DDBJ whole genome shotgun (WGS) entry which is preliminary data.</text>
</comment>
<gene>
    <name evidence="1" type="ORF">CVT25_010547</name>
</gene>